<evidence type="ECO:0000313" key="3">
    <source>
        <dbReference type="Proteomes" id="UP000006729"/>
    </source>
</evidence>
<feature type="region of interest" description="Disordered" evidence="1">
    <location>
        <begin position="16"/>
        <end position="39"/>
    </location>
</feature>
<evidence type="ECO:0000256" key="1">
    <source>
        <dbReference type="SAM" id="MobiDB-lite"/>
    </source>
</evidence>
<keyword evidence="3" id="KW-1185">Reference proteome</keyword>
<dbReference type="AlphaFoldDB" id="A0A3N7EDD3"/>
<evidence type="ECO:0000313" key="2">
    <source>
        <dbReference type="EMBL" id="RQO85657.1"/>
    </source>
</evidence>
<dbReference type="Proteomes" id="UP000006729">
    <property type="component" value="Chromosome 1"/>
</dbReference>
<dbReference type="InParanoid" id="A0A3N7EDD3"/>
<proteinExistence type="predicted"/>
<organism evidence="2 3">
    <name type="scientific">Populus trichocarpa</name>
    <name type="common">Western balsam poplar</name>
    <name type="synonym">Populus balsamifera subsp. trichocarpa</name>
    <dbReference type="NCBI Taxonomy" id="3694"/>
    <lineage>
        <taxon>Eukaryota</taxon>
        <taxon>Viridiplantae</taxon>
        <taxon>Streptophyta</taxon>
        <taxon>Embryophyta</taxon>
        <taxon>Tracheophyta</taxon>
        <taxon>Spermatophyta</taxon>
        <taxon>Magnoliopsida</taxon>
        <taxon>eudicotyledons</taxon>
        <taxon>Gunneridae</taxon>
        <taxon>Pentapetalae</taxon>
        <taxon>rosids</taxon>
        <taxon>fabids</taxon>
        <taxon>Malpighiales</taxon>
        <taxon>Salicaceae</taxon>
        <taxon>Saliceae</taxon>
        <taxon>Populus</taxon>
    </lineage>
</organism>
<protein>
    <submittedName>
        <fullName evidence="2">Uncharacterized protein</fullName>
    </submittedName>
</protein>
<sequence length="39" mass="4734">MQRTIHIFWPQGRKRNFEDEKNSRSKRISSQVKNKKGCD</sequence>
<accession>A0A3N7EDD3</accession>
<gene>
    <name evidence="2" type="ORF">POPTR_001G337532</name>
</gene>
<reference evidence="2 3" key="1">
    <citation type="journal article" date="2006" name="Science">
        <title>The genome of black cottonwood, Populus trichocarpa (Torr. &amp; Gray).</title>
        <authorList>
            <person name="Tuskan G.A."/>
            <person name="Difazio S."/>
            <person name="Jansson S."/>
            <person name="Bohlmann J."/>
            <person name="Grigoriev I."/>
            <person name="Hellsten U."/>
            <person name="Putnam N."/>
            <person name="Ralph S."/>
            <person name="Rombauts S."/>
            <person name="Salamov A."/>
            <person name="Schein J."/>
            <person name="Sterck L."/>
            <person name="Aerts A."/>
            <person name="Bhalerao R.R."/>
            <person name="Bhalerao R.P."/>
            <person name="Blaudez D."/>
            <person name="Boerjan W."/>
            <person name="Brun A."/>
            <person name="Brunner A."/>
            <person name="Busov V."/>
            <person name="Campbell M."/>
            <person name="Carlson J."/>
            <person name="Chalot M."/>
            <person name="Chapman J."/>
            <person name="Chen G.L."/>
            <person name="Cooper D."/>
            <person name="Coutinho P.M."/>
            <person name="Couturier J."/>
            <person name="Covert S."/>
            <person name="Cronk Q."/>
            <person name="Cunningham R."/>
            <person name="Davis J."/>
            <person name="Degroeve S."/>
            <person name="Dejardin A."/>
            <person name="Depamphilis C."/>
            <person name="Detter J."/>
            <person name="Dirks B."/>
            <person name="Dubchak I."/>
            <person name="Duplessis S."/>
            <person name="Ehlting J."/>
            <person name="Ellis B."/>
            <person name="Gendler K."/>
            <person name="Goodstein D."/>
            <person name="Gribskov M."/>
            <person name="Grimwood J."/>
            <person name="Groover A."/>
            <person name="Gunter L."/>
            <person name="Hamberger B."/>
            <person name="Heinze B."/>
            <person name="Helariutta Y."/>
            <person name="Henrissat B."/>
            <person name="Holligan D."/>
            <person name="Holt R."/>
            <person name="Huang W."/>
            <person name="Islam-Faridi N."/>
            <person name="Jones S."/>
            <person name="Jones-Rhoades M."/>
            <person name="Jorgensen R."/>
            <person name="Joshi C."/>
            <person name="Kangasjarvi J."/>
            <person name="Karlsson J."/>
            <person name="Kelleher C."/>
            <person name="Kirkpatrick R."/>
            <person name="Kirst M."/>
            <person name="Kohler A."/>
            <person name="Kalluri U."/>
            <person name="Larimer F."/>
            <person name="Leebens-Mack J."/>
            <person name="Leple J.C."/>
            <person name="Locascio P."/>
            <person name="Lou Y."/>
            <person name="Lucas S."/>
            <person name="Martin F."/>
            <person name="Montanini B."/>
            <person name="Napoli C."/>
            <person name="Nelson D.R."/>
            <person name="Nelson C."/>
            <person name="Nieminen K."/>
            <person name="Nilsson O."/>
            <person name="Pereda V."/>
            <person name="Peter G."/>
            <person name="Philippe R."/>
            <person name="Pilate G."/>
            <person name="Poliakov A."/>
            <person name="Razumovskaya J."/>
            <person name="Richardson P."/>
            <person name="Rinaldi C."/>
            <person name="Ritland K."/>
            <person name="Rouze P."/>
            <person name="Ryaboy D."/>
            <person name="Schmutz J."/>
            <person name="Schrader J."/>
            <person name="Segerman B."/>
            <person name="Shin H."/>
            <person name="Siddiqui A."/>
            <person name="Sterky F."/>
            <person name="Terry A."/>
            <person name="Tsai C.J."/>
            <person name="Uberbacher E."/>
            <person name="Unneberg P."/>
            <person name="Vahala J."/>
            <person name="Wall K."/>
            <person name="Wessler S."/>
            <person name="Yang G."/>
            <person name="Yin T."/>
            <person name="Douglas C."/>
            <person name="Marra M."/>
            <person name="Sandberg G."/>
            <person name="Van de Peer Y."/>
            <person name="Rokhsar D."/>
        </authorList>
    </citation>
    <scope>NUCLEOTIDE SEQUENCE [LARGE SCALE GENOMIC DNA]</scope>
    <source>
        <strain evidence="3">cv. Nisqually</strain>
    </source>
</reference>
<name>A0A3N7EDD3_POPTR</name>
<dbReference type="EMBL" id="CM009290">
    <property type="protein sequence ID" value="RQO85657.1"/>
    <property type="molecule type" value="Genomic_DNA"/>
</dbReference>